<reference evidence="2 3" key="1">
    <citation type="submission" date="2020-01" db="EMBL/GenBank/DDBJ databases">
        <title>Genomes assembled from Gulf of Kutch pelagic sediment metagenomes.</title>
        <authorList>
            <person name="Chandrashekar M."/>
            <person name="Mahajan M.S."/>
            <person name="Dave K.J."/>
            <person name="Vatsa P."/>
            <person name="Nathani N.M."/>
        </authorList>
    </citation>
    <scope>NUCLEOTIDE SEQUENCE [LARGE SCALE GENOMIC DNA]</scope>
    <source>
        <strain evidence="2">KS3-K002</strain>
    </source>
</reference>
<organism evidence="2 3">
    <name type="scientific">Candidatus Kutchimonas denitrificans</name>
    <dbReference type="NCBI Taxonomy" id="3056748"/>
    <lineage>
        <taxon>Bacteria</taxon>
        <taxon>Pseudomonadati</taxon>
        <taxon>Gemmatimonadota</taxon>
        <taxon>Gemmatimonadia</taxon>
        <taxon>Candidatus Palauibacterales</taxon>
        <taxon>Candidatus Palauibacteraceae</taxon>
        <taxon>Candidatus Kutchimonas</taxon>
    </lineage>
</organism>
<dbReference type="AlphaFoldDB" id="A0AAE5CD13"/>
<evidence type="ECO:0000313" key="2">
    <source>
        <dbReference type="EMBL" id="NIR76788.1"/>
    </source>
</evidence>
<protein>
    <submittedName>
        <fullName evidence="2">Uncharacterized protein</fullName>
    </submittedName>
</protein>
<evidence type="ECO:0000256" key="1">
    <source>
        <dbReference type="SAM" id="Coils"/>
    </source>
</evidence>
<keyword evidence="1" id="KW-0175">Coiled coil</keyword>
<dbReference type="EMBL" id="JAACAK010000148">
    <property type="protein sequence ID" value="NIR76788.1"/>
    <property type="molecule type" value="Genomic_DNA"/>
</dbReference>
<dbReference type="Proteomes" id="UP000702544">
    <property type="component" value="Unassembled WGS sequence"/>
</dbReference>
<evidence type="ECO:0000313" key="3">
    <source>
        <dbReference type="Proteomes" id="UP000702544"/>
    </source>
</evidence>
<gene>
    <name evidence="2" type="ORF">GWO12_17055</name>
</gene>
<feature type="coiled-coil region" evidence="1">
    <location>
        <begin position="246"/>
        <end position="281"/>
    </location>
</feature>
<name>A0AAE5CD13_9BACT</name>
<proteinExistence type="predicted"/>
<accession>A0AAE5CD13</accession>
<comment type="caution">
    <text evidence="2">The sequence shown here is derived from an EMBL/GenBank/DDBJ whole genome shotgun (WGS) entry which is preliminary data.</text>
</comment>
<sequence>MPRRENLEVRIEARDEASRALDKVKRNMLTVNTASKASFKDAGDVAEQTFSRIRRDVNLATEDYKRGILGIEGYVQALEFARNEALELRASGLKPVGTELKSFNAVMKATGGVAQRSTSGLGTVRRSLGSLAFVAAGLPGRLGSVASVLSGFAFGNLAAAGVFAGLTAIAAGFKAITKEGREAGKESQQLIDELIAASPTLQARREARRPREGRVRQQEIIQLLTEGETRQLLGGPVTLPVSDERRAELTLELHNLNQALRDNTEAEREKALERRREAVEARLLDRIINQPLPRAPDLSGLTTAQAVFPEAAGTRPGPLAGTFSRQFLEEGVAEGAQVFGDQVFDATMKEFRGLGVRIREAGEETEQDVVRGGRAMVTGLSTIASSLAQLATGEGGPGAFGGILTGFGSLLTGPAGIGLQVAGVGFSFFDALTSDSHRDTIKRANLDAMREFEREKPPATIVIRMPGFDPGSAEFQRLVDEARREAQARGFNVDIRQG</sequence>